<evidence type="ECO:0000259" key="1">
    <source>
        <dbReference type="PROSITE" id="PS51186"/>
    </source>
</evidence>
<accession>A0A7W2EHP7</accession>
<dbReference type="GO" id="GO:0016747">
    <property type="term" value="F:acyltransferase activity, transferring groups other than amino-acyl groups"/>
    <property type="evidence" value="ECO:0007669"/>
    <property type="project" value="InterPro"/>
</dbReference>
<name>A0A7W2EHP7_9BURK</name>
<evidence type="ECO:0000313" key="2">
    <source>
        <dbReference type="EMBL" id="MBA5605950.1"/>
    </source>
</evidence>
<dbReference type="CDD" id="cd04301">
    <property type="entry name" value="NAT_SF"/>
    <property type="match status" value="1"/>
</dbReference>
<dbReference type="InterPro" id="IPR016181">
    <property type="entry name" value="Acyl_CoA_acyltransferase"/>
</dbReference>
<proteinExistence type="predicted"/>
<dbReference type="Gene3D" id="3.40.630.30">
    <property type="match status" value="1"/>
</dbReference>
<dbReference type="PROSITE" id="PS51186">
    <property type="entry name" value="GNAT"/>
    <property type="match status" value="1"/>
</dbReference>
<comment type="caution">
    <text evidence="2">The sequence shown here is derived from an EMBL/GenBank/DDBJ whole genome shotgun (WGS) entry which is preliminary data.</text>
</comment>
<keyword evidence="3" id="KW-1185">Reference proteome</keyword>
<organism evidence="2 3">
    <name type="scientific">Rugamonas fusca</name>
    <dbReference type="NCBI Taxonomy" id="2758568"/>
    <lineage>
        <taxon>Bacteria</taxon>
        <taxon>Pseudomonadati</taxon>
        <taxon>Pseudomonadota</taxon>
        <taxon>Betaproteobacteria</taxon>
        <taxon>Burkholderiales</taxon>
        <taxon>Oxalobacteraceae</taxon>
        <taxon>Telluria group</taxon>
        <taxon>Rugamonas</taxon>
    </lineage>
</organism>
<gene>
    <name evidence="2" type="ORF">H3H36_11325</name>
</gene>
<dbReference type="Proteomes" id="UP000566711">
    <property type="component" value="Unassembled WGS sequence"/>
</dbReference>
<feature type="domain" description="N-acetyltransferase" evidence="1">
    <location>
        <begin position="7"/>
        <end position="157"/>
    </location>
</feature>
<dbReference type="EMBL" id="JACEZS010000008">
    <property type="protein sequence ID" value="MBA5605950.1"/>
    <property type="molecule type" value="Genomic_DNA"/>
</dbReference>
<dbReference type="AlphaFoldDB" id="A0A7W2EHP7"/>
<dbReference type="InterPro" id="IPR000182">
    <property type="entry name" value="GNAT_dom"/>
</dbReference>
<keyword evidence="2" id="KW-0808">Transferase</keyword>
<evidence type="ECO:0000313" key="3">
    <source>
        <dbReference type="Proteomes" id="UP000566711"/>
    </source>
</evidence>
<dbReference type="Pfam" id="PF00583">
    <property type="entry name" value="Acetyltransf_1"/>
    <property type="match status" value="1"/>
</dbReference>
<protein>
    <submittedName>
        <fullName evidence="2">GNAT family N-acetyltransferase</fullName>
    </submittedName>
</protein>
<dbReference type="SUPFAM" id="SSF55729">
    <property type="entry name" value="Acyl-CoA N-acyltransferases (Nat)"/>
    <property type="match status" value="1"/>
</dbReference>
<reference evidence="2 3" key="1">
    <citation type="submission" date="2020-07" db="EMBL/GenBank/DDBJ databases">
        <title>Novel species isolated from subtropical streams in China.</title>
        <authorList>
            <person name="Lu H."/>
        </authorList>
    </citation>
    <scope>NUCLEOTIDE SEQUENCE [LARGE SCALE GENOMIC DNA]</scope>
    <source>
        <strain evidence="2 3">FT3S</strain>
    </source>
</reference>
<sequence length="173" mass="19581">MDFDHAITLRPPTEADLPFLLELYASTRADLAQLDSETTRQLIVRMQFEAQQSWYRAQYPQADVNLILADEVPVGRLYVARGSEEIRLIDICLLPDYRRHGIGAALLRELQEEGAATALPVRLLVAMDNPAIHLYQRLGFMPVDLRGMHRAMEWQAAQNEAQAAVQRATTHTS</sequence>
<dbReference type="RefSeq" id="WP_182217465.1">
    <property type="nucleotide sequence ID" value="NZ_JACEZS010000008.1"/>
</dbReference>